<dbReference type="GO" id="GO:0048188">
    <property type="term" value="C:Set1C/COMPASS complex"/>
    <property type="evidence" value="ECO:0007669"/>
    <property type="project" value="InterPro"/>
</dbReference>
<dbReference type="PANTHER" id="PTHR23356">
    <property type="entry name" value="DPY30-RELATED"/>
    <property type="match status" value="1"/>
</dbReference>
<keyword evidence="4" id="KW-0805">Transcription regulation</keyword>
<keyword evidence="10" id="KW-1185">Reference proteome</keyword>
<proteinExistence type="inferred from homology"/>
<evidence type="ECO:0000256" key="3">
    <source>
        <dbReference type="ARBA" id="ARBA00022853"/>
    </source>
</evidence>
<dbReference type="EMBL" id="LN609529">
    <property type="protein sequence ID" value="CEF69197.1"/>
    <property type="molecule type" value="Genomic_DNA"/>
</dbReference>
<evidence type="ECO:0000256" key="5">
    <source>
        <dbReference type="ARBA" id="ARBA00023163"/>
    </source>
</evidence>
<dbReference type="STRING" id="34506.A0A090LHL0"/>
<dbReference type="WBParaSite" id="SRAE_2000384700.1">
    <property type="protein sequence ID" value="SRAE_2000384700.1"/>
    <property type="gene ID" value="WBGene00264074"/>
</dbReference>
<evidence type="ECO:0000256" key="7">
    <source>
        <dbReference type="ARBA" id="ARBA00044172"/>
    </source>
</evidence>
<dbReference type="PANTHER" id="PTHR23356:SF16">
    <property type="entry name" value="DPY30 DOMAIN CONTAINING 2"/>
    <property type="match status" value="1"/>
</dbReference>
<sequence length="170" mass="18716">MSEGGEQVSIVKDEIIRQPEPIQQLTENCIGEQTASLSDNSSTSTPYQQQPFEGANNAITDLESSITTPPQAEEPQQMDISETPKAPLADGTSMQNENVPPTNNASQQETCELVELPTRMYLDRTVVPILLQGLSALAKERPEQPIEFLANFLLSNKERYNPTLVSKPSE</sequence>
<keyword evidence="6" id="KW-0539">Nucleus</keyword>
<evidence type="ECO:0000313" key="10">
    <source>
        <dbReference type="Proteomes" id="UP000035682"/>
    </source>
</evidence>
<dbReference type="InterPro" id="IPR037856">
    <property type="entry name" value="Sdc1/DPY30"/>
</dbReference>
<dbReference type="WormBase" id="SRAE_2000384700">
    <property type="protein sequence ID" value="SRP07021"/>
    <property type="gene ID" value="WBGene00264074"/>
</dbReference>
<evidence type="ECO:0000256" key="4">
    <source>
        <dbReference type="ARBA" id="ARBA00023015"/>
    </source>
</evidence>
<accession>A0A090LHL0</accession>
<dbReference type="InterPro" id="IPR049629">
    <property type="entry name" value="DPY30_SDC1_DD"/>
</dbReference>
<evidence type="ECO:0000313" key="9">
    <source>
        <dbReference type="EMBL" id="CEF69197.1"/>
    </source>
</evidence>
<dbReference type="CDD" id="cd22965">
    <property type="entry name" value="DD_DPY30_SDC1"/>
    <property type="match status" value="1"/>
</dbReference>
<comment type="subcellular location">
    <subcellularLocation>
        <location evidence="1">Nucleus</location>
    </subcellularLocation>
</comment>
<dbReference type="Pfam" id="PF05186">
    <property type="entry name" value="Dpy-30"/>
    <property type="match status" value="1"/>
</dbReference>
<name>A0A090LHL0_STRRB</name>
<reference evidence="9 10" key="1">
    <citation type="submission" date="2014-09" db="EMBL/GenBank/DDBJ databases">
        <authorList>
            <person name="Martin A.A."/>
        </authorList>
    </citation>
    <scope>NUCLEOTIDE SEQUENCE</scope>
    <source>
        <strain evidence="10">ED321</strain>
        <strain evidence="9">ED321 Heterogonic</strain>
    </source>
</reference>
<evidence type="ECO:0000313" key="11">
    <source>
        <dbReference type="WBParaSite" id="SRAE_2000384700.1"/>
    </source>
</evidence>
<evidence type="ECO:0000256" key="8">
    <source>
        <dbReference type="SAM" id="MobiDB-lite"/>
    </source>
</evidence>
<gene>
    <name evidence="9 11 12" type="ORF">SRAE_2000384700</name>
</gene>
<dbReference type="InterPro" id="IPR007858">
    <property type="entry name" value="Dpy-30_motif"/>
</dbReference>
<dbReference type="GeneID" id="36381567"/>
<keyword evidence="5" id="KW-0804">Transcription</keyword>
<evidence type="ECO:0000256" key="6">
    <source>
        <dbReference type="ARBA" id="ARBA00023242"/>
    </source>
</evidence>
<evidence type="ECO:0000256" key="2">
    <source>
        <dbReference type="ARBA" id="ARBA00010849"/>
    </source>
</evidence>
<organism evidence="9">
    <name type="scientific">Strongyloides ratti</name>
    <name type="common">Parasitic roundworm</name>
    <dbReference type="NCBI Taxonomy" id="34506"/>
    <lineage>
        <taxon>Eukaryota</taxon>
        <taxon>Metazoa</taxon>
        <taxon>Ecdysozoa</taxon>
        <taxon>Nematoda</taxon>
        <taxon>Chromadorea</taxon>
        <taxon>Rhabditida</taxon>
        <taxon>Tylenchina</taxon>
        <taxon>Panagrolaimomorpha</taxon>
        <taxon>Strongyloidoidea</taxon>
        <taxon>Strongyloididae</taxon>
        <taxon>Strongyloides</taxon>
    </lineage>
</organism>
<protein>
    <recommendedName>
        <fullName evidence="7">Protein dpy-30 homolog</fullName>
    </recommendedName>
</protein>
<reference evidence="11" key="2">
    <citation type="submission" date="2020-12" db="UniProtKB">
        <authorList>
            <consortium name="WormBaseParasite"/>
        </authorList>
    </citation>
    <scope>IDENTIFICATION</scope>
</reference>
<feature type="compositionally biased region" description="Polar residues" evidence="8">
    <location>
        <begin position="21"/>
        <end position="70"/>
    </location>
</feature>
<feature type="compositionally biased region" description="Polar residues" evidence="8">
    <location>
        <begin position="92"/>
        <end position="109"/>
    </location>
</feature>
<comment type="similarity">
    <text evidence="2">Belongs to the dpy-30 family.</text>
</comment>
<dbReference type="Proteomes" id="UP000035682">
    <property type="component" value="Unplaced"/>
</dbReference>
<dbReference type="OrthoDB" id="417678at2759"/>
<dbReference type="Gene3D" id="1.20.890.10">
    <property type="entry name" value="cAMP-dependent protein kinase regulatory subunit, dimerization-anchoring domain"/>
    <property type="match status" value="1"/>
</dbReference>
<feature type="region of interest" description="Disordered" evidence="8">
    <location>
        <begin position="1"/>
        <end position="109"/>
    </location>
</feature>
<dbReference type="CTD" id="36381567"/>
<evidence type="ECO:0000256" key="1">
    <source>
        <dbReference type="ARBA" id="ARBA00004123"/>
    </source>
</evidence>
<dbReference type="GO" id="GO:0006325">
    <property type="term" value="P:chromatin organization"/>
    <property type="evidence" value="ECO:0007669"/>
    <property type="project" value="UniProtKB-KW"/>
</dbReference>
<evidence type="ECO:0000313" key="12">
    <source>
        <dbReference type="WormBase" id="SRAE_2000384700"/>
    </source>
</evidence>
<dbReference type="AlphaFoldDB" id="A0A090LHL0"/>
<dbReference type="eggNOG" id="KOG4109">
    <property type="taxonomic scope" value="Eukaryota"/>
</dbReference>
<dbReference type="RefSeq" id="XP_024508397.1">
    <property type="nucleotide sequence ID" value="XM_024655090.1"/>
</dbReference>
<keyword evidence="3" id="KW-0156">Chromatin regulator</keyword>